<dbReference type="PANTHER" id="PTHR22960:SF0">
    <property type="entry name" value="MOLYBDENUM COFACTOR BIOSYNTHESIS PROTEIN 1"/>
    <property type="match status" value="1"/>
</dbReference>
<dbReference type="SUPFAM" id="SSF102114">
    <property type="entry name" value="Radical SAM enzymes"/>
    <property type="match status" value="1"/>
</dbReference>
<feature type="domain" description="Radical SAM core" evidence="13">
    <location>
        <begin position="7"/>
        <end position="220"/>
    </location>
</feature>
<comment type="caution">
    <text evidence="14">The sequence shown here is derived from an EMBL/GenBank/DDBJ whole genome shotgun (WGS) entry which is preliminary data.</text>
</comment>
<evidence type="ECO:0000256" key="12">
    <source>
        <dbReference type="HAMAP-Rule" id="MF_01225"/>
    </source>
</evidence>
<feature type="binding site" evidence="12">
    <location>
        <begin position="260"/>
        <end position="262"/>
    </location>
    <ligand>
        <name>GTP</name>
        <dbReference type="ChEBI" id="CHEBI:37565"/>
    </ligand>
</feature>
<keyword evidence="2 12" id="KW-0004">4Fe-4S</keyword>
<dbReference type="GO" id="GO:0061798">
    <property type="term" value="F:GTP 3',8'-cyclase activity"/>
    <property type="evidence" value="ECO:0007669"/>
    <property type="project" value="UniProtKB-EC"/>
</dbReference>
<dbReference type="RefSeq" id="WP_137638270.1">
    <property type="nucleotide sequence ID" value="NZ_BJDN01000021.1"/>
</dbReference>
<evidence type="ECO:0000313" key="14">
    <source>
        <dbReference type="EMBL" id="MFD0896891.1"/>
    </source>
</evidence>
<dbReference type="NCBIfam" id="NF001199">
    <property type="entry name" value="PRK00164.2-1"/>
    <property type="match status" value="1"/>
</dbReference>
<dbReference type="CDD" id="cd01335">
    <property type="entry name" value="Radical_SAM"/>
    <property type="match status" value="1"/>
</dbReference>
<keyword evidence="15" id="KW-1185">Reference proteome</keyword>
<dbReference type="InterPro" id="IPR058240">
    <property type="entry name" value="rSAM_sf"/>
</dbReference>
<dbReference type="Proteomes" id="UP001597104">
    <property type="component" value="Unassembled WGS sequence"/>
</dbReference>
<evidence type="ECO:0000256" key="11">
    <source>
        <dbReference type="ARBA" id="ARBA00048697"/>
    </source>
</evidence>
<keyword evidence="8 12" id="KW-0342">GTP-binding</keyword>
<feature type="binding site" evidence="12">
    <location>
        <position position="157"/>
    </location>
    <ligand>
        <name>GTP</name>
        <dbReference type="ChEBI" id="CHEBI:37565"/>
    </ligand>
</feature>
<dbReference type="PROSITE" id="PS51918">
    <property type="entry name" value="RADICAL_SAM"/>
    <property type="match status" value="1"/>
</dbReference>
<dbReference type="InterPro" id="IPR013483">
    <property type="entry name" value="MoaA"/>
</dbReference>
<evidence type="ECO:0000256" key="6">
    <source>
        <dbReference type="ARBA" id="ARBA00023004"/>
    </source>
</evidence>
<protein>
    <recommendedName>
        <fullName evidence="1 12">GTP 3',8-cyclase</fullName>
        <ecNumber evidence="1 12">4.1.99.22</ecNumber>
    </recommendedName>
    <alternativeName>
        <fullName evidence="12">Molybdenum cofactor biosynthesis protein A</fullName>
    </alternativeName>
</protein>
<comment type="pathway">
    <text evidence="12">Cofactor biosynthesis; molybdopterin biosynthesis.</text>
</comment>
<comment type="similarity">
    <text evidence="12">Belongs to the radical SAM superfamily. MoaA family.</text>
</comment>
<dbReference type="EC" id="4.1.99.22" evidence="1 12"/>
<keyword evidence="3 12" id="KW-0949">S-adenosyl-L-methionine</keyword>
<evidence type="ECO:0000256" key="9">
    <source>
        <dbReference type="ARBA" id="ARBA00023150"/>
    </source>
</evidence>
<evidence type="ECO:0000256" key="4">
    <source>
        <dbReference type="ARBA" id="ARBA00022723"/>
    </source>
</evidence>
<dbReference type="InterPro" id="IPR000385">
    <property type="entry name" value="MoaA_NifB_PqqE_Fe-S-bd_CS"/>
</dbReference>
<keyword evidence="7 12" id="KW-0411">Iron-sulfur</keyword>
<keyword evidence="10 12" id="KW-0456">Lyase</keyword>
<feature type="binding site" evidence="12">
    <location>
        <position position="30"/>
    </location>
    <ligand>
        <name>[4Fe-4S] cluster</name>
        <dbReference type="ChEBI" id="CHEBI:49883"/>
        <label>1</label>
        <note>4Fe-4S-S-AdoMet</note>
    </ligand>
</feature>
<sequence>MKQLYDRYDRLHNYIRISITDRCPLRCVYCMPKEGLPFFPSERVLSQDEIVQMVENFAEMGISKVRFTGGEPLLRSDVVEIVKRVHAIPGIDDISATTNGLYLARKAKALKEAGLQRLNISLDTFDAERYKKITRGGNIKQVLQGIQVASDLGFMIKLNVVVIKGQNDDEILEFLNYTRTHNVNIRFIEFMPIGNPLKTWQKEYVGLKSVFEVCEENGLAYDPIELTGNGPSENFKIKDAVGSFGLIHPISNKFCETCNRLRVTPDGYLKACLYWDEEINIRQAIPDKEEFQRLIQKALDNKPLNHEMAMADADKVVNKAPTWRHMSQIGG</sequence>
<dbReference type="Gene3D" id="3.20.20.70">
    <property type="entry name" value="Aldolase class I"/>
    <property type="match status" value="1"/>
</dbReference>
<dbReference type="InterPro" id="IPR006638">
    <property type="entry name" value="Elp3/MiaA/NifB-like_rSAM"/>
</dbReference>
<evidence type="ECO:0000313" key="15">
    <source>
        <dbReference type="Proteomes" id="UP001597104"/>
    </source>
</evidence>
<keyword evidence="6 12" id="KW-0408">Iron</keyword>
<keyword evidence="9 12" id="KW-0501">Molybdenum cofactor biosynthesis</keyword>
<dbReference type="PROSITE" id="PS01305">
    <property type="entry name" value="MOAA_NIFB_PQQE"/>
    <property type="match status" value="1"/>
</dbReference>
<dbReference type="SFLD" id="SFLDG01383">
    <property type="entry name" value="cyclic_pyranopterin_phosphate"/>
    <property type="match status" value="1"/>
</dbReference>
<feature type="binding site" evidence="12">
    <location>
        <position position="97"/>
    </location>
    <ligand>
        <name>GTP</name>
        <dbReference type="ChEBI" id="CHEBI:37565"/>
    </ligand>
</feature>
<evidence type="ECO:0000256" key="7">
    <source>
        <dbReference type="ARBA" id="ARBA00023014"/>
    </source>
</evidence>
<dbReference type="InterPro" id="IPR013785">
    <property type="entry name" value="Aldolase_TIM"/>
</dbReference>
<evidence type="ECO:0000256" key="5">
    <source>
        <dbReference type="ARBA" id="ARBA00022741"/>
    </source>
</evidence>
<evidence type="ECO:0000256" key="3">
    <source>
        <dbReference type="ARBA" id="ARBA00022691"/>
    </source>
</evidence>
<reference evidence="15" key="1">
    <citation type="journal article" date="2019" name="Int. J. Syst. Evol. Microbiol.">
        <title>The Global Catalogue of Microorganisms (GCM) 10K type strain sequencing project: providing services to taxonomists for standard genome sequencing and annotation.</title>
        <authorList>
            <consortium name="The Broad Institute Genomics Platform"/>
            <consortium name="The Broad Institute Genome Sequencing Center for Infectious Disease"/>
            <person name="Wu L."/>
            <person name="Ma J."/>
        </authorList>
    </citation>
    <scope>NUCLEOTIDE SEQUENCE [LARGE SCALE GENOMIC DNA]</scope>
    <source>
        <strain evidence="15">CCM 8925</strain>
    </source>
</reference>
<dbReference type="SFLD" id="SFLDG01067">
    <property type="entry name" value="SPASM/twitch_domain_containing"/>
    <property type="match status" value="1"/>
</dbReference>
<dbReference type="Pfam" id="PF04055">
    <property type="entry name" value="Radical_SAM"/>
    <property type="match status" value="1"/>
</dbReference>
<dbReference type="InterPro" id="IPR040064">
    <property type="entry name" value="MoaA-like"/>
</dbReference>
<feature type="binding site" evidence="12">
    <location>
        <position position="27"/>
    </location>
    <ligand>
        <name>[4Fe-4S] cluster</name>
        <dbReference type="ChEBI" id="CHEBI:49883"/>
        <label>1</label>
        <note>4Fe-4S-S-AdoMet</note>
    </ligand>
</feature>
<feature type="binding site" evidence="12">
    <location>
        <position position="66"/>
    </location>
    <ligand>
        <name>GTP</name>
        <dbReference type="ChEBI" id="CHEBI:37565"/>
    </ligand>
</feature>
<feature type="binding site" evidence="12">
    <location>
        <position position="255"/>
    </location>
    <ligand>
        <name>[4Fe-4S] cluster</name>
        <dbReference type="ChEBI" id="CHEBI:49883"/>
        <label>2</label>
        <note>4Fe-4S-substrate</note>
    </ligand>
</feature>
<evidence type="ECO:0000256" key="8">
    <source>
        <dbReference type="ARBA" id="ARBA00023134"/>
    </source>
</evidence>
<feature type="binding site" evidence="12">
    <location>
        <position position="70"/>
    </location>
    <ligand>
        <name>S-adenosyl-L-methionine</name>
        <dbReference type="ChEBI" id="CHEBI:59789"/>
    </ligand>
</feature>
<dbReference type="HAMAP" id="MF_01225_B">
    <property type="entry name" value="MoaA_B"/>
    <property type="match status" value="1"/>
</dbReference>
<dbReference type="PANTHER" id="PTHR22960">
    <property type="entry name" value="MOLYBDOPTERIN COFACTOR SYNTHESIS PROTEIN A"/>
    <property type="match status" value="1"/>
</dbReference>
<evidence type="ECO:0000256" key="10">
    <source>
        <dbReference type="ARBA" id="ARBA00023239"/>
    </source>
</evidence>
<feature type="binding site" evidence="12">
    <location>
        <position position="23"/>
    </location>
    <ligand>
        <name>[4Fe-4S] cluster</name>
        <dbReference type="ChEBI" id="CHEBI:49883"/>
        <label>1</label>
        <note>4Fe-4S-S-AdoMet</note>
    </ligand>
</feature>
<dbReference type="Pfam" id="PF06463">
    <property type="entry name" value="Mob_synth_C"/>
    <property type="match status" value="1"/>
</dbReference>
<feature type="binding site" evidence="12">
    <location>
        <position position="272"/>
    </location>
    <ligand>
        <name>[4Fe-4S] cluster</name>
        <dbReference type="ChEBI" id="CHEBI:49883"/>
        <label>2</label>
        <note>4Fe-4S-substrate</note>
    </ligand>
</feature>
<dbReference type="CDD" id="cd21117">
    <property type="entry name" value="Twitch_MoaA"/>
    <property type="match status" value="1"/>
</dbReference>
<feature type="binding site" evidence="12">
    <location>
        <position position="191"/>
    </location>
    <ligand>
        <name>S-adenosyl-L-methionine</name>
        <dbReference type="ChEBI" id="CHEBI:59789"/>
    </ligand>
</feature>
<proteinExistence type="inferred from homology"/>
<comment type="catalytic activity">
    <reaction evidence="11 12">
        <text>GTP + AH2 + S-adenosyl-L-methionine = (8S)-3',8-cyclo-7,8-dihydroguanosine 5'-triphosphate + 5'-deoxyadenosine + L-methionine + A + H(+)</text>
        <dbReference type="Rhea" id="RHEA:49576"/>
        <dbReference type="ChEBI" id="CHEBI:13193"/>
        <dbReference type="ChEBI" id="CHEBI:15378"/>
        <dbReference type="ChEBI" id="CHEBI:17319"/>
        <dbReference type="ChEBI" id="CHEBI:17499"/>
        <dbReference type="ChEBI" id="CHEBI:37565"/>
        <dbReference type="ChEBI" id="CHEBI:57844"/>
        <dbReference type="ChEBI" id="CHEBI:59789"/>
        <dbReference type="ChEBI" id="CHEBI:131766"/>
        <dbReference type="EC" id="4.1.99.22"/>
    </reaction>
</comment>
<dbReference type="SFLD" id="SFLDS00029">
    <property type="entry name" value="Radical_SAM"/>
    <property type="match status" value="1"/>
</dbReference>
<feature type="binding site" evidence="12">
    <location>
        <position position="258"/>
    </location>
    <ligand>
        <name>[4Fe-4S] cluster</name>
        <dbReference type="ChEBI" id="CHEBI:49883"/>
        <label>2</label>
        <note>4Fe-4S-substrate</note>
    </ligand>
</feature>
<feature type="binding site" evidence="12">
    <location>
        <position position="29"/>
    </location>
    <ligand>
        <name>S-adenosyl-L-methionine</name>
        <dbReference type="ChEBI" id="CHEBI:59789"/>
    </ligand>
</feature>
<evidence type="ECO:0000256" key="1">
    <source>
        <dbReference type="ARBA" id="ARBA00012167"/>
    </source>
</evidence>
<dbReference type="EMBL" id="JBHTIO010000021">
    <property type="protein sequence ID" value="MFD0896891.1"/>
    <property type="molecule type" value="Genomic_DNA"/>
</dbReference>
<keyword evidence="5 12" id="KW-0547">Nucleotide-binding</keyword>
<feature type="binding site" evidence="12">
    <location>
        <position position="121"/>
    </location>
    <ligand>
        <name>S-adenosyl-L-methionine</name>
        <dbReference type="ChEBI" id="CHEBI:59789"/>
    </ligand>
</feature>
<dbReference type="InterPro" id="IPR010505">
    <property type="entry name" value="MoaA_twitch"/>
</dbReference>
<comment type="subunit">
    <text evidence="12">Monomer and homodimer.</text>
</comment>
<keyword evidence="4 12" id="KW-0479">Metal-binding</keyword>
<dbReference type="SFLD" id="SFLDG01386">
    <property type="entry name" value="main_SPASM_domain-containing"/>
    <property type="match status" value="1"/>
</dbReference>
<comment type="function">
    <text evidence="12">Catalyzes the cyclization of GTP to (8S)-3',8-cyclo-7,8-dihydroguanosine 5'-triphosphate.</text>
</comment>
<feature type="binding site" evidence="12">
    <location>
        <position position="16"/>
    </location>
    <ligand>
        <name>GTP</name>
        <dbReference type="ChEBI" id="CHEBI:37565"/>
    </ligand>
</feature>
<dbReference type="SMART" id="SM00729">
    <property type="entry name" value="Elp3"/>
    <property type="match status" value="1"/>
</dbReference>
<dbReference type="InterPro" id="IPR007197">
    <property type="entry name" value="rSAM"/>
</dbReference>
<dbReference type="NCBIfam" id="TIGR02666">
    <property type="entry name" value="moaA"/>
    <property type="match status" value="1"/>
</dbReference>
<evidence type="ECO:0000256" key="2">
    <source>
        <dbReference type="ARBA" id="ARBA00022485"/>
    </source>
</evidence>
<name>A0ABW3E9K0_9LACO</name>
<dbReference type="InterPro" id="IPR050105">
    <property type="entry name" value="MoCo_biosynth_MoaA/MoaC"/>
</dbReference>
<organism evidence="14 15">
    <name type="scientific">Loigolactobacillus binensis</name>
    <dbReference type="NCBI Taxonomy" id="2559922"/>
    <lineage>
        <taxon>Bacteria</taxon>
        <taxon>Bacillati</taxon>
        <taxon>Bacillota</taxon>
        <taxon>Bacilli</taxon>
        <taxon>Lactobacillales</taxon>
        <taxon>Lactobacillaceae</taxon>
        <taxon>Loigolactobacillus</taxon>
    </lineage>
</organism>
<comment type="cofactor">
    <cofactor evidence="12">
        <name>[4Fe-4S] cluster</name>
        <dbReference type="ChEBI" id="CHEBI:49883"/>
    </cofactor>
    <text evidence="12">Binds 2 [4Fe-4S] clusters. Binds 1 [4Fe-4S] cluster coordinated with 3 cysteines and an exchangeable S-adenosyl-L-methionine and 1 [4Fe-4S] cluster coordinated with 3 cysteines and the GTP-derived substrate.</text>
</comment>
<gene>
    <name evidence="12 14" type="primary">moaA</name>
    <name evidence="14" type="ORF">ACFQZ7_03980</name>
</gene>
<accession>A0ABW3E9K0</accession>
<evidence type="ECO:0000259" key="13">
    <source>
        <dbReference type="PROSITE" id="PS51918"/>
    </source>
</evidence>